<dbReference type="GO" id="GO:0051787">
    <property type="term" value="F:misfolded protein binding"/>
    <property type="evidence" value="ECO:0007669"/>
    <property type="project" value="TreeGrafter"/>
</dbReference>
<comment type="subunit">
    <text evidence="5">Interacts with HSPA5/BiP; interaction is direct. Interacts with ERN1/IRE1 (via the luminal region). Interacts with DERL1.</text>
</comment>
<evidence type="ECO:0000256" key="5">
    <source>
        <dbReference type="ARBA" id="ARBA00046365"/>
    </source>
</evidence>
<dbReference type="AlphaFoldDB" id="A0A8S3VGQ7"/>
<accession>A0A8S3VGQ7</accession>
<dbReference type="GO" id="GO:0005783">
    <property type="term" value="C:endoplasmic reticulum"/>
    <property type="evidence" value="ECO:0007669"/>
    <property type="project" value="TreeGrafter"/>
</dbReference>
<dbReference type="InterPro" id="IPR051948">
    <property type="entry name" value="Hsp70_co-chaperone_J-domain"/>
</dbReference>
<evidence type="ECO:0000256" key="2">
    <source>
        <dbReference type="ARBA" id="ARBA00040158"/>
    </source>
</evidence>
<dbReference type="CDD" id="cd06257">
    <property type="entry name" value="DnaJ"/>
    <property type="match status" value="1"/>
</dbReference>
<dbReference type="PANTHER" id="PTHR44360">
    <property type="entry name" value="DNAJ HOMOLOG SUBFAMILY B MEMBER 9"/>
    <property type="match status" value="1"/>
</dbReference>
<dbReference type="PRINTS" id="PR00625">
    <property type="entry name" value="JDOMAIN"/>
</dbReference>
<keyword evidence="8" id="KW-1185">Reference proteome</keyword>
<dbReference type="InterPro" id="IPR001623">
    <property type="entry name" value="DnaJ_domain"/>
</dbReference>
<sequence length="293" mass="34104">MTILSNQKESHFKDSEKRNFIMKCDNLVFLSALCSVYVTHLVLCGKDYYEILGVKKNATDKQIKRAFRKLAIKYHPDKNKEKDAEEKFREIAKAYEVLSDTDKRKNYDRFGDTEDGHQGQGGNGGYGFDFDFNDFFKGFDHAFKDHKQHEQGHHNADDHESFTFHFGQNGGSFNFGDLFEDDDDNSNGDDSIFKFGGFDDDMFGGGGFHNMYDEESNGRHQQHYHTHNRMHDHVHHNHQKHMHNMHNMHNAHRPRHNQHNTETMHTMRSSGGRTCRTVTQRVGNMVTTHTECS</sequence>
<evidence type="ECO:0000313" key="7">
    <source>
        <dbReference type="EMBL" id="CAG2255942.1"/>
    </source>
</evidence>
<dbReference type="PROSITE" id="PS50076">
    <property type="entry name" value="DNAJ_2"/>
    <property type="match status" value="1"/>
</dbReference>
<evidence type="ECO:0000256" key="4">
    <source>
        <dbReference type="ARBA" id="ARBA00045428"/>
    </source>
</evidence>
<evidence type="ECO:0000313" key="8">
    <source>
        <dbReference type="Proteomes" id="UP000683360"/>
    </source>
</evidence>
<dbReference type="GO" id="GO:0036503">
    <property type="term" value="P:ERAD pathway"/>
    <property type="evidence" value="ECO:0007669"/>
    <property type="project" value="TreeGrafter"/>
</dbReference>
<feature type="domain" description="J" evidence="6">
    <location>
        <begin position="47"/>
        <end position="111"/>
    </location>
</feature>
<dbReference type="GO" id="GO:0051087">
    <property type="term" value="F:protein-folding chaperone binding"/>
    <property type="evidence" value="ECO:0007669"/>
    <property type="project" value="TreeGrafter"/>
</dbReference>
<evidence type="ECO:0000256" key="3">
    <source>
        <dbReference type="ARBA" id="ARBA00041533"/>
    </source>
</evidence>
<keyword evidence="1" id="KW-0143">Chaperone</keyword>
<dbReference type="InterPro" id="IPR018253">
    <property type="entry name" value="DnaJ_domain_CS"/>
</dbReference>
<dbReference type="SUPFAM" id="SSF46565">
    <property type="entry name" value="Chaperone J-domain"/>
    <property type="match status" value="1"/>
</dbReference>
<evidence type="ECO:0000256" key="1">
    <source>
        <dbReference type="ARBA" id="ARBA00023186"/>
    </source>
</evidence>
<dbReference type="Pfam" id="PF00226">
    <property type="entry name" value="DnaJ"/>
    <property type="match status" value="1"/>
</dbReference>
<gene>
    <name evidence="7" type="ORF">MEDL_67311</name>
</gene>
<comment type="caution">
    <text evidence="7">The sequence shown here is derived from an EMBL/GenBank/DDBJ whole genome shotgun (WGS) entry which is preliminary data.</text>
</comment>
<dbReference type="PANTHER" id="PTHR44360:SF1">
    <property type="entry name" value="DNAJ HOMOLOG SUBFAMILY B MEMBER 9"/>
    <property type="match status" value="1"/>
</dbReference>
<proteinExistence type="predicted"/>
<dbReference type="Proteomes" id="UP000683360">
    <property type="component" value="Unassembled WGS sequence"/>
</dbReference>
<dbReference type="EMBL" id="CAJPWZ010003289">
    <property type="protein sequence ID" value="CAG2255942.1"/>
    <property type="molecule type" value="Genomic_DNA"/>
</dbReference>
<organism evidence="7 8">
    <name type="scientific">Mytilus edulis</name>
    <name type="common">Blue mussel</name>
    <dbReference type="NCBI Taxonomy" id="6550"/>
    <lineage>
        <taxon>Eukaryota</taxon>
        <taxon>Metazoa</taxon>
        <taxon>Spiralia</taxon>
        <taxon>Lophotrochozoa</taxon>
        <taxon>Mollusca</taxon>
        <taxon>Bivalvia</taxon>
        <taxon>Autobranchia</taxon>
        <taxon>Pteriomorphia</taxon>
        <taxon>Mytilida</taxon>
        <taxon>Mytiloidea</taxon>
        <taxon>Mytilidae</taxon>
        <taxon>Mytilinae</taxon>
        <taxon>Mytilus</taxon>
    </lineage>
</organism>
<protein>
    <recommendedName>
        <fullName evidence="2">DnaJ homolog subfamily B member 9</fullName>
    </recommendedName>
    <alternativeName>
        <fullName evidence="3">Endoplasmic reticulum DNA J domain-containing protein 4</fullName>
    </alternativeName>
</protein>
<reference evidence="7" key="1">
    <citation type="submission" date="2021-03" db="EMBL/GenBank/DDBJ databases">
        <authorList>
            <person name="Bekaert M."/>
        </authorList>
    </citation>
    <scope>NUCLEOTIDE SEQUENCE</scope>
</reference>
<dbReference type="SMART" id="SM00271">
    <property type="entry name" value="DnaJ"/>
    <property type="match status" value="1"/>
</dbReference>
<comment type="function">
    <text evidence="4">Co-chaperone for Hsp70 protein HSPA5/BiP that acts as a key repressor of the ERN1/IRE1-mediated unfolded protein response (UPR). J domain-containing co-chaperones stimulate the ATPase activity of Hsp70 proteins and are required for efficient substrate recognition by Hsp70 proteins. In the unstressed endoplasmic reticulum, interacts with the luminal region of ERN1/IRE1 and selectively recruits HSPA5/BiP: HSPA5/BiP disrupts the dimerization of the active ERN1/IRE1 luminal region, thereby inactivating ERN1/IRE1. Also involved in endoplasmic reticulum-associated degradation (ERAD) of misfolded proteins. Required for survival of B-cell progenitors and normal antibody production.</text>
</comment>
<dbReference type="InterPro" id="IPR036869">
    <property type="entry name" value="J_dom_sf"/>
</dbReference>
<dbReference type="Gene3D" id="1.10.287.110">
    <property type="entry name" value="DnaJ domain"/>
    <property type="match status" value="1"/>
</dbReference>
<evidence type="ECO:0000259" key="6">
    <source>
        <dbReference type="PROSITE" id="PS50076"/>
    </source>
</evidence>
<dbReference type="OrthoDB" id="10250354at2759"/>
<dbReference type="PROSITE" id="PS00636">
    <property type="entry name" value="DNAJ_1"/>
    <property type="match status" value="1"/>
</dbReference>
<name>A0A8S3VGQ7_MYTED</name>